<evidence type="ECO:0000313" key="2">
    <source>
        <dbReference type="EMBL" id="GAA4487660.1"/>
    </source>
</evidence>
<name>A0ABP8PL38_9ACTN</name>
<accession>A0ABP8PL38</accession>
<dbReference type="Pfam" id="PF03966">
    <property type="entry name" value="Trm112p"/>
    <property type="match status" value="1"/>
</dbReference>
<sequence length="112" mass="11578">MTATGPGPEETIAEPGPEEAATLDGRLLPLLACPVDKEALLYFAGDGLLYNPRLRLGYRVEDGIPVLLAGEAEELGAERHATLTARAGRGEAAATLGRDPAGLAGQGETLIE</sequence>
<comment type="caution">
    <text evidence="2">The sequence shown here is derived from an EMBL/GenBank/DDBJ whole genome shotgun (WGS) entry which is preliminary data.</text>
</comment>
<dbReference type="Gene3D" id="2.20.25.10">
    <property type="match status" value="1"/>
</dbReference>
<dbReference type="EMBL" id="BAABHF010000012">
    <property type="protein sequence ID" value="GAA4487660.1"/>
    <property type="molecule type" value="Genomic_DNA"/>
</dbReference>
<dbReference type="InterPro" id="IPR005651">
    <property type="entry name" value="Trm112-like"/>
</dbReference>
<evidence type="ECO:0000313" key="3">
    <source>
        <dbReference type="Proteomes" id="UP001500503"/>
    </source>
</evidence>
<dbReference type="Proteomes" id="UP001500503">
    <property type="component" value="Unassembled WGS sequence"/>
</dbReference>
<dbReference type="SUPFAM" id="SSF158997">
    <property type="entry name" value="Trm112p-like"/>
    <property type="match status" value="1"/>
</dbReference>
<feature type="compositionally biased region" description="Low complexity" evidence="1">
    <location>
        <begin position="89"/>
        <end position="98"/>
    </location>
</feature>
<reference evidence="3" key="1">
    <citation type="journal article" date="2019" name="Int. J. Syst. Evol. Microbiol.">
        <title>The Global Catalogue of Microorganisms (GCM) 10K type strain sequencing project: providing services to taxonomists for standard genome sequencing and annotation.</title>
        <authorList>
            <consortium name="The Broad Institute Genomics Platform"/>
            <consortium name="The Broad Institute Genome Sequencing Center for Infectious Disease"/>
            <person name="Wu L."/>
            <person name="Ma J."/>
        </authorList>
    </citation>
    <scope>NUCLEOTIDE SEQUENCE [LARGE SCALE GENOMIC DNA]</scope>
    <source>
        <strain evidence="3">JCM 17933</strain>
    </source>
</reference>
<feature type="region of interest" description="Disordered" evidence="1">
    <location>
        <begin position="89"/>
        <end position="112"/>
    </location>
</feature>
<organism evidence="2 3">
    <name type="scientific">Actinoallomurus oryzae</name>
    <dbReference type="NCBI Taxonomy" id="502180"/>
    <lineage>
        <taxon>Bacteria</taxon>
        <taxon>Bacillati</taxon>
        <taxon>Actinomycetota</taxon>
        <taxon>Actinomycetes</taxon>
        <taxon>Streptosporangiales</taxon>
        <taxon>Thermomonosporaceae</taxon>
        <taxon>Actinoallomurus</taxon>
    </lineage>
</organism>
<proteinExistence type="predicted"/>
<evidence type="ECO:0000256" key="1">
    <source>
        <dbReference type="SAM" id="MobiDB-lite"/>
    </source>
</evidence>
<keyword evidence="3" id="KW-1185">Reference proteome</keyword>
<gene>
    <name evidence="2" type="ORF">GCM10023191_015880</name>
</gene>
<protein>
    <submittedName>
        <fullName evidence="2">Uncharacterized protein</fullName>
    </submittedName>
</protein>
<dbReference type="RefSeq" id="WP_345459317.1">
    <property type="nucleotide sequence ID" value="NZ_BAABHF010000012.1"/>
</dbReference>